<gene>
    <name evidence="2" type="ORF">HYPDE_39138</name>
</gene>
<dbReference type="KEGG" id="hdt:HYPDE_39138"/>
<dbReference type="OrthoDB" id="9799894at2"/>
<dbReference type="eggNOG" id="COG5319">
    <property type="taxonomic scope" value="Bacteria"/>
</dbReference>
<dbReference type="EMBL" id="CP005587">
    <property type="protein sequence ID" value="AGK59497.1"/>
    <property type="molecule type" value="Genomic_DNA"/>
</dbReference>
<dbReference type="PIRSF" id="PIRSF032131">
    <property type="entry name" value="UCP032131"/>
    <property type="match status" value="1"/>
</dbReference>
<evidence type="ECO:0000256" key="1">
    <source>
        <dbReference type="SAM" id="MobiDB-lite"/>
    </source>
</evidence>
<accession>N0BBA3</accession>
<dbReference type="RefSeq" id="WP_015599512.1">
    <property type="nucleotide sequence ID" value="NC_021172.1"/>
</dbReference>
<evidence type="ECO:0000313" key="3">
    <source>
        <dbReference type="Proteomes" id="UP000005952"/>
    </source>
</evidence>
<dbReference type="STRING" id="670307.HYPDE_39138"/>
<dbReference type="InterPro" id="IPR009562">
    <property type="entry name" value="DUF1178"/>
</dbReference>
<protein>
    <submittedName>
        <fullName evidence="2">Uncharacterized protein</fullName>
    </submittedName>
</protein>
<evidence type="ECO:0000313" key="2">
    <source>
        <dbReference type="EMBL" id="AGK59497.1"/>
    </source>
</evidence>
<dbReference type="Pfam" id="PF06676">
    <property type="entry name" value="DUF1178"/>
    <property type="match status" value="1"/>
</dbReference>
<sequence length="148" mass="15978">MIKYRLSCTDGHEFESWFRTIAEYDAQSRSGAVACPLCGSTEITKQPMAPAVVSGRSSSNAGLQARPQAPADQNTRAAMTGALRAFKKVVIENSEDVGSAFAEEARKIHFGEAEERNIRGSTTVEEAQALHQDGIPFGILPPLPEDLN</sequence>
<proteinExistence type="predicted"/>
<dbReference type="HOGENOM" id="CLU_112041_1_0_5"/>
<reference evidence="2 3" key="1">
    <citation type="journal article" date="2013" name="Genome Announc.">
        <title>Genome sequences for three denitrifying bacterial strains isolated from a uranium- and nitrate-contaminated subsurface environment.</title>
        <authorList>
            <person name="Venkatramanan R."/>
            <person name="Prakash O."/>
            <person name="Woyke T."/>
            <person name="Chain P."/>
            <person name="Goodwin L.A."/>
            <person name="Watson D."/>
            <person name="Brooks S."/>
            <person name="Kostka J.E."/>
            <person name="Green S.J."/>
        </authorList>
    </citation>
    <scope>NUCLEOTIDE SEQUENCE [LARGE SCALE GENOMIC DNA]</scope>
    <source>
        <strain evidence="2 3">1NES1</strain>
    </source>
</reference>
<dbReference type="AlphaFoldDB" id="N0BBA3"/>
<keyword evidence="3" id="KW-1185">Reference proteome</keyword>
<dbReference type="Proteomes" id="UP000005952">
    <property type="component" value="Chromosome"/>
</dbReference>
<organism evidence="2 3">
    <name type="scientific">Hyphomicrobium denitrificans 1NES1</name>
    <dbReference type="NCBI Taxonomy" id="670307"/>
    <lineage>
        <taxon>Bacteria</taxon>
        <taxon>Pseudomonadati</taxon>
        <taxon>Pseudomonadota</taxon>
        <taxon>Alphaproteobacteria</taxon>
        <taxon>Hyphomicrobiales</taxon>
        <taxon>Hyphomicrobiaceae</taxon>
        <taxon>Hyphomicrobium</taxon>
    </lineage>
</organism>
<name>N0BBA3_9HYPH</name>
<feature type="region of interest" description="Disordered" evidence="1">
    <location>
        <begin position="49"/>
        <end position="75"/>
    </location>
</feature>